<dbReference type="AlphaFoldDB" id="A0A1Q9E450"/>
<comment type="caution">
    <text evidence="1">The sequence shown here is derived from an EMBL/GenBank/DDBJ whole genome shotgun (WGS) entry which is preliminary data.</text>
</comment>
<dbReference type="OrthoDB" id="10281163at2759"/>
<protein>
    <submittedName>
        <fullName evidence="1">Uncharacterized protein</fullName>
    </submittedName>
</protein>
<dbReference type="Proteomes" id="UP000186817">
    <property type="component" value="Unassembled WGS sequence"/>
</dbReference>
<name>A0A1Q9E450_SYMMI</name>
<evidence type="ECO:0000313" key="1">
    <source>
        <dbReference type="EMBL" id="OLQ02191.1"/>
    </source>
</evidence>
<keyword evidence="2" id="KW-1185">Reference proteome</keyword>
<organism evidence="1 2">
    <name type="scientific">Symbiodinium microadriaticum</name>
    <name type="common">Dinoflagellate</name>
    <name type="synonym">Zooxanthella microadriatica</name>
    <dbReference type="NCBI Taxonomy" id="2951"/>
    <lineage>
        <taxon>Eukaryota</taxon>
        <taxon>Sar</taxon>
        <taxon>Alveolata</taxon>
        <taxon>Dinophyceae</taxon>
        <taxon>Suessiales</taxon>
        <taxon>Symbiodiniaceae</taxon>
        <taxon>Symbiodinium</taxon>
    </lineage>
</organism>
<evidence type="ECO:0000313" key="2">
    <source>
        <dbReference type="Proteomes" id="UP000186817"/>
    </source>
</evidence>
<dbReference type="EMBL" id="LSRX01000271">
    <property type="protein sequence ID" value="OLQ02191.1"/>
    <property type="molecule type" value="Genomic_DNA"/>
</dbReference>
<reference evidence="1 2" key="1">
    <citation type="submission" date="2016-02" db="EMBL/GenBank/DDBJ databases">
        <title>Genome analysis of coral dinoflagellate symbionts highlights evolutionary adaptations to a symbiotic lifestyle.</title>
        <authorList>
            <person name="Aranda M."/>
            <person name="Li Y."/>
            <person name="Liew Y.J."/>
            <person name="Baumgarten S."/>
            <person name="Simakov O."/>
            <person name="Wilson M."/>
            <person name="Piel J."/>
            <person name="Ashoor H."/>
            <person name="Bougouffa S."/>
            <person name="Bajic V.B."/>
            <person name="Ryu T."/>
            <person name="Ravasi T."/>
            <person name="Bayer T."/>
            <person name="Micklem G."/>
            <person name="Kim H."/>
            <person name="Bhak J."/>
            <person name="Lajeunesse T.C."/>
            <person name="Voolstra C.R."/>
        </authorList>
    </citation>
    <scope>NUCLEOTIDE SEQUENCE [LARGE SCALE GENOMIC DNA]</scope>
    <source>
        <strain evidence="1 2">CCMP2467</strain>
    </source>
</reference>
<sequence>MVRYGRCLQFSSVLDIQLTCEVRAGETIVELRYDCVEEFRNVGYQKIPPAAWDKTSAADDEEELRVDEDGKLHGCIHRLAQGGLLSLLCHSQQSVKTSLQSLMAPLAPLARWLCVRRLQRFSSSPLPVCWDCDGGTFVVSDESGIFHRHCVSAYLACLPACLTAWMDGRTDRRTDGWMDGWMDVYARFWVLANTLKIPRFDRRCLEQ</sequence>
<proteinExistence type="predicted"/>
<accession>A0A1Q9E450</accession>
<gene>
    <name evidence="1" type="ORF">AK812_SmicGene14991</name>
</gene>